<dbReference type="InterPro" id="IPR029045">
    <property type="entry name" value="ClpP/crotonase-like_dom_sf"/>
</dbReference>
<dbReference type="GO" id="GO:0006635">
    <property type="term" value="P:fatty acid beta-oxidation"/>
    <property type="evidence" value="ECO:0007669"/>
    <property type="project" value="TreeGrafter"/>
</dbReference>
<dbReference type="InterPro" id="IPR001753">
    <property type="entry name" value="Enoyl-CoA_hydra/iso"/>
</dbReference>
<dbReference type="AlphaFoldDB" id="A0A1X1D3F8"/>
<dbReference type="RefSeq" id="WP_084932602.1">
    <property type="nucleotide sequence ID" value="NZ_MLFR01000002.1"/>
</dbReference>
<comment type="similarity">
    <text evidence="1">Belongs to the enoyl-CoA hydratase/isomerase family.</text>
</comment>
<reference evidence="2 3" key="1">
    <citation type="journal article" date="2017" name="Antonie Van Leeuwenhoek">
        <title>Phylogenomic resolution of the bacterial genus Pantoea and its relationship with Erwinia and Tatumella.</title>
        <authorList>
            <person name="Palmer M."/>
            <person name="Steenkamp E.T."/>
            <person name="Coetzee M.P."/>
            <person name="Chan W.Y."/>
            <person name="van Zyl E."/>
            <person name="De Maayer P."/>
            <person name="Coutinho T.A."/>
            <person name="Blom J."/>
            <person name="Smits T.H."/>
            <person name="Duffy B."/>
            <person name="Venter S.N."/>
        </authorList>
    </citation>
    <scope>NUCLEOTIDE SEQUENCE [LARGE SCALE GENOMIC DNA]</scope>
    <source>
        <strain evidence="2 3">LMG 26275</strain>
    </source>
</reference>
<dbReference type="PANTHER" id="PTHR11941">
    <property type="entry name" value="ENOYL-COA HYDRATASE-RELATED"/>
    <property type="match status" value="1"/>
</dbReference>
<dbReference type="Proteomes" id="UP000193558">
    <property type="component" value="Unassembled WGS sequence"/>
</dbReference>
<evidence type="ECO:0000313" key="3">
    <source>
        <dbReference type="Proteomes" id="UP000193558"/>
    </source>
</evidence>
<evidence type="ECO:0000313" key="2">
    <source>
        <dbReference type="EMBL" id="ORM71222.1"/>
    </source>
</evidence>
<dbReference type="SUPFAM" id="SSF52096">
    <property type="entry name" value="ClpP/crotonase"/>
    <property type="match status" value="1"/>
</dbReference>
<gene>
    <name evidence="2" type="ORF">HA51_04950</name>
</gene>
<organism evidence="2 3">
    <name type="scientific">Pantoea rwandensis</name>
    <dbReference type="NCBI Taxonomy" id="1076550"/>
    <lineage>
        <taxon>Bacteria</taxon>
        <taxon>Pseudomonadati</taxon>
        <taxon>Pseudomonadota</taxon>
        <taxon>Gammaproteobacteria</taxon>
        <taxon>Enterobacterales</taxon>
        <taxon>Erwiniaceae</taxon>
        <taxon>Pantoea</taxon>
    </lineage>
</organism>
<dbReference type="GO" id="GO:0003824">
    <property type="term" value="F:catalytic activity"/>
    <property type="evidence" value="ECO:0007669"/>
    <property type="project" value="UniProtKB-ARBA"/>
</dbReference>
<protein>
    <submittedName>
        <fullName evidence="2">Enoyl-CoA hydratase</fullName>
    </submittedName>
</protein>
<dbReference type="CDD" id="cd06558">
    <property type="entry name" value="crotonase-like"/>
    <property type="match status" value="1"/>
</dbReference>
<name>A0A1X1D3F8_9GAMM</name>
<sequence length="247" mass="26429">MLIVETRDGICRLTMNRPERRNALGSESMALLLAALQAADIDSEVRVIVLTAAAPAFCAGSDLKELGGLSPEEMCRHEAATAAVVRYFAAMDKPIIAAVEGYALGGGFALAAACDVVVTSVSTRWHMPEVSNGWLPPWGLKALIARTGPHRARSLCWGLEALNGEQAVSIGLADVMCDPGHAEDTALTLAHKFVALPAESVTSCKRFYDPFLNADAEYLDRVASDYFASDCQGERAKTILAKFGEKK</sequence>
<evidence type="ECO:0000256" key="1">
    <source>
        <dbReference type="ARBA" id="ARBA00005254"/>
    </source>
</evidence>
<proteinExistence type="inferred from homology"/>
<dbReference type="EMBL" id="MLFR01000002">
    <property type="protein sequence ID" value="ORM71222.1"/>
    <property type="molecule type" value="Genomic_DNA"/>
</dbReference>
<dbReference type="Gene3D" id="3.90.226.10">
    <property type="entry name" value="2-enoyl-CoA Hydratase, Chain A, domain 1"/>
    <property type="match status" value="1"/>
</dbReference>
<dbReference type="OrthoDB" id="9807606at2"/>
<dbReference type="PANTHER" id="PTHR11941:SF54">
    <property type="entry name" value="ENOYL-COA HYDRATASE, MITOCHONDRIAL"/>
    <property type="match status" value="1"/>
</dbReference>
<dbReference type="Pfam" id="PF00378">
    <property type="entry name" value="ECH_1"/>
    <property type="match status" value="1"/>
</dbReference>
<accession>A0A1X1D3F8</accession>
<comment type="caution">
    <text evidence="2">The sequence shown here is derived from an EMBL/GenBank/DDBJ whole genome shotgun (WGS) entry which is preliminary data.</text>
</comment>